<evidence type="ECO:0000313" key="2">
    <source>
        <dbReference type="EMBL" id="PYI28365.1"/>
    </source>
</evidence>
<organism evidence="2 3">
    <name type="scientific">Aspergillus indologenus CBS 114.80</name>
    <dbReference type="NCBI Taxonomy" id="1450541"/>
    <lineage>
        <taxon>Eukaryota</taxon>
        <taxon>Fungi</taxon>
        <taxon>Dikarya</taxon>
        <taxon>Ascomycota</taxon>
        <taxon>Pezizomycotina</taxon>
        <taxon>Eurotiomycetes</taxon>
        <taxon>Eurotiomycetidae</taxon>
        <taxon>Eurotiales</taxon>
        <taxon>Aspergillaceae</taxon>
        <taxon>Aspergillus</taxon>
        <taxon>Aspergillus subgen. Circumdati</taxon>
    </lineage>
</organism>
<feature type="compositionally biased region" description="Pro residues" evidence="1">
    <location>
        <begin position="56"/>
        <end position="68"/>
    </location>
</feature>
<dbReference type="EMBL" id="KZ825549">
    <property type="protein sequence ID" value="PYI28365.1"/>
    <property type="molecule type" value="Genomic_DNA"/>
</dbReference>
<reference evidence="2 3" key="1">
    <citation type="submission" date="2018-02" db="EMBL/GenBank/DDBJ databases">
        <title>The genomes of Aspergillus section Nigri reveals drivers in fungal speciation.</title>
        <authorList>
            <consortium name="DOE Joint Genome Institute"/>
            <person name="Vesth T.C."/>
            <person name="Nybo J."/>
            <person name="Theobald S."/>
            <person name="Brandl J."/>
            <person name="Frisvad J.C."/>
            <person name="Nielsen K.F."/>
            <person name="Lyhne E.K."/>
            <person name="Kogle M.E."/>
            <person name="Kuo A."/>
            <person name="Riley R."/>
            <person name="Clum A."/>
            <person name="Nolan M."/>
            <person name="Lipzen A."/>
            <person name="Salamov A."/>
            <person name="Henrissat B."/>
            <person name="Wiebenga A."/>
            <person name="De vries R.P."/>
            <person name="Grigoriev I.V."/>
            <person name="Mortensen U.H."/>
            <person name="Andersen M.R."/>
            <person name="Baker S.E."/>
        </authorList>
    </citation>
    <scope>NUCLEOTIDE SEQUENCE [LARGE SCALE GENOMIC DNA]</scope>
    <source>
        <strain evidence="2 3">CBS 114.80</strain>
    </source>
</reference>
<gene>
    <name evidence="2" type="ORF">BP00DRAFT_261806</name>
</gene>
<keyword evidence="3" id="KW-1185">Reference proteome</keyword>
<sequence>MYEHSKKTRTNENQYRRGHFFPLAVVRTLSSASTTPTFTRPAPFLPESPSIINPPVHFPCSPPPPPLHPITQPFRGGRGEGRRRWKKEATGRHASR</sequence>
<feature type="region of interest" description="Disordered" evidence="1">
    <location>
        <begin position="55"/>
        <end position="96"/>
    </location>
</feature>
<dbReference type="AlphaFoldDB" id="A0A2V5HV58"/>
<dbReference type="Proteomes" id="UP000248817">
    <property type="component" value="Unassembled WGS sequence"/>
</dbReference>
<evidence type="ECO:0000313" key="3">
    <source>
        <dbReference type="Proteomes" id="UP000248817"/>
    </source>
</evidence>
<protein>
    <submittedName>
        <fullName evidence="2">Uncharacterized protein</fullName>
    </submittedName>
</protein>
<accession>A0A2V5HV58</accession>
<name>A0A2V5HV58_9EURO</name>
<evidence type="ECO:0000256" key="1">
    <source>
        <dbReference type="SAM" id="MobiDB-lite"/>
    </source>
</evidence>
<proteinExistence type="predicted"/>
<feature type="compositionally biased region" description="Basic and acidic residues" evidence="1">
    <location>
        <begin position="77"/>
        <end position="96"/>
    </location>
</feature>